<dbReference type="RefSeq" id="WP_377915103.1">
    <property type="nucleotide sequence ID" value="NZ_JBHSKS010000007.1"/>
</dbReference>
<feature type="transmembrane region" description="Helical" evidence="7">
    <location>
        <begin position="172"/>
        <end position="193"/>
    </location>
</feature>
<dbReference type="InterPro" id="IPR050539">
    <property type="entry name" value="ThrE_Dicarb/AminoAcid_Exp"/>
</dbReference>
<dbReference type="Pfam" id="PF06738">
    <property type="entry name" value="ThrE"/>
    <property type="match status" value="1"/>
</dbReference>
<reference evidence="10" key="1">
    <citation type="journal article" date="2019" name="Int. J. Syst. Evol. Microbiol.">
        <title>The Global Catalogue of Microorganisms (GCM) 10K type strain sequencing project: providing services to taxonomists for standard genome sequencing and annotation.</title>
        <authorList>
            <consortium name="The Broad Institute Genomics Platform"/>
            <consortium name="The Broad Institute Genome Sequencing Center for Infectious Disease"/>
            <person name="Wu L."/>
            <person name="Ma J."/>
        </authorList>
    </citation>
    <scope>NUCLEOTIDE SEQUENCE [LARGE SCALE GENOMIC DNA]</scope>
    <source>
        <strain evidence="10">CGMCC 1.7030</strain>
    </source>
</reference>
<protein>
    <submittedName>
        <fullName evidence="9">Threonine/serine exporter ThrE family protein</fullName>
    </submittedName>
</protein>
<keyword evidence="5 7" id="KW-0472">Membrane</keyword>
<sequence>MPKPVTQNYDLLGKLLLEIGITMIHAGAPIRRVDLALVRISNAFGCQIHHQMTTRDLSISLYVDHQSVYNGVVSKPGLPAVNFQLVSDISDLGLRVKEEKPSLEQLESYFTEISGEANYPRLFILAVVSLAGAAFCFTFGGSWLAMTLTFLATFAGLFLKQELIKLKVNPYITTYLSAFLASSVVGLFWLMGIPGSFEQALATCVLFLIPGVPLVIAFVDFFAGYILTGIERAGNALFHVFSISAGLASVLYLFKIPF</sequence>
<feature type="transmembrane region" description="Helical" evidence="7">
    <location>
        <begin position="205"/>
        <end position="230"/>
    </location>
</feature>
<evidence type="ECO:0000256" key="3">
    <source>
        <dbReference type="ARBA" id="ARBA00022692"/>
    </source>
</evidence>
<organism evidence="9 10">
    <name type="scientific">Algoriphagus aquatilis</name>
    <dbReference type="NCBI Taxonomy" id="490186"/>
    <lineage>
        <taxon>Bacteria</taxon>
        <taxon>Pseudomonadati</taxon>
        <taxon>Bacteroidota</taxon>
        <taxon>Cytophagia</taxon>
        <taxon>Cytophagales</taxon>
        <taxon>Cyclobacteriaceae</taxon>
        <taxon>Algoriphagus</taxon>
    </lineage>
</organism>
<comment type="subcellular location">
    <subcellularLocation>
        <location evidence="1">Cell membrane</location>
        <topology evidence="1">Multi-pass membrane protein</topology>
    </subcellularLocation>
</comment>
<evidence type="ECO:0000313" key="9">
    <source>
        <dbReference type="EMBL" id="MFC5192262.1"/>
    </source>
</evidence>
<evidence type="ECO:0000256" key="1">
    <source>
        <dbReference type="ARBA" id="ARBA00004651"/>
    </source>
</evidence>
<keyword evidence="3 7" id="KW-0812">Transmembrane</keyword>
<feature type="transmembrane region" description="Helical" evidence="7">
    <location>
        <begin position="122"/>
        <end position="152"/>
    </location>
</feature>
<proteinExistence type="inferred from homology"/>
<gene>
    <name evidence="9" type="ORF">ACFPIK_10820</name>
</gene>
<dbReference type="PANTHER" id="PTHR34390">
    <property type="entry name" value="UPF0442 PROTEIN YJJB-RELATED"/>
    <property type="match status" value="1"/>
</dbReference>
<evidence type="ECO:0000256" key="4">
    <source>
        <dbReference type="ARBA" id="ARBA00022989"/>
    </source>
</evidence>
<evidence type="ECO:0000256" key="6">
    <source>
        <dbReference type="ARBA" id="ARBA00034125"/>
    </source>
</evidence>
<feature type="transmembrane region" description="Helical" evidence="7">
    <location>
        <begin position="236"/>
        <end position="254"/>
    </location>
</feature>
<evidence type="ECO:0000256" key="7">
    <source>
        <dbReference type="SAM" id="Phobius"/>
    </source>
</evidence>
<name>A0ABW0BWT1_9BACT</name>
<dbReference type="InterPro" id="IPR010619">
    <property type="entry name" value="ThrE-like_N"/>
</dbReference>
<comment type="caution">
    <text evidence="9">The sequence shown here is derived from an EMBL/GenBank/DDBJ whole genome shotgun (WGS) entry which is preliminary data.</text>
</comment>
<feature type="domain" description="Threonine/serine exporter-like N-terminal" evidence="8">
    <location>
        <begin position="15"/>
        <end position="253"/>
    </location>
</feature>
<evidence type="ECO:0000313" key="10">
    <source>
        <dbReference type="Proteomes" id="UP001596163"/>
    </source>
</evidence>
<dbReference type="Proteomes" id="UP001596163">
    <property type="component" value="Unassembled WGS sequence"/>
</dbReference>
<dbReference type="PANTHER" id="PTHR34390:SF2">
    <property type="entry name" value="SUCCINATE TRANSPORTER SUBUNIT YJJP-RELATED"/>
    <property type="match status" value="1"/>
</dbReference>
<keyword evidence="10" id="KW-1185">Reference proteome</keyword>
<evidence type="ECO:0000259" key="8">
    <source>
        <dbReference type="Pfam" id="PF06738"/>
    </source>
</evidence>
<keyword evidence="2" id="KW-1003">Cell membrane</keyword>
<comment type="similarity">
    <text evidence="6">Belongs to the ThrE exporter (TC 2.A.79) family.</text>
</comment>
<evidence type="ECO:0000256" key="2">
    <source>
        <dbReference type="ARBA" id="ARBA00022475"/>
    </source>
</evidence>
<evidence type="ECO:0000256" key="5">
    <source>
        <dbReference type="ARBA" id="ARBA00023136"/>
    </source>
</evidence>
<accession>A0ABW0BWT1</accession>
<keyword evidence="4 7" id="KW-1133">Transmembrane helix</keyword>
<dbReference type="EMBL" id="JBHSKS010000007">
    <property type="protein sequence ID" value="MFC5192262.1"/>
    <property type="molecule type" value="Genomic_DNA"/>
</dbReference>